<reference evidence="2 3" key="1">
    <citation type="submission" date="2016-01" db="EMBL/GenBank/DDBJ databases">
        <authorList>
            <person name="Peeters C."/>
        </authorList>
    </citation>
    <scope>NUCLEOTIDE SEQUENCE [LARGE SCALE GENOMIC DNA]</scope>
    <source>
        <strain evidence="2">LMG 29315</strain>
    </source>
</reference>
<proteinExistence type="predicted"/>
<evidence type="ECO:0000256" key="1">
    <source>
        <dbReference type="SAM" id="MobiDB-lite"/>
    </source>
</evidence>
<dbReference type="RefSeq" id="WP_167550951.1">
    <property type="nucleotide sequence ID" value="NZ_FCNV02000003.1"/>
</dbReference>
<dbReference type="Proteomes" id="UP000198263">
    <property type="component" value="Unassembled WGS sequence"/>
</dbReference>
<evidence type="ECO:0008006" key="4">
    <source>
        <dbReference type="Google" id="ProtNLM"/>
    </source>
</evidence>
<protein>
    <recommendedName>
        <fullName evidence="4">Molecular chaperone DnaJ</fullName>
    </recommendedName>
</protein>
<keyword evidence="3" id="KW-1185">Reference proteome</keyword>
<evidence type="ECO:0000313" key="3">
    <source>
        <dbReference type="Proteomes" id="UP000198263"/>
    </source>
</evidence>
<sequence>MAQEPPLSPGDEAEPGVPGTGEDICPDCNGSGKRDGADCPTCDGTGKVIQGIGGG</sequence>
<dbReference type="AlphaFoldDB" id="A0A658QVK4"/>
<evidence type="ECO:0000313" key="2">
    <source>
        <dbReference type="EMBL" id="SAL26603.1"/>
    </source>
</evidence>
<gene>
    <name evidence="2" type="ORF">AWB72_02058</name>
</gene>
<dbReference type="Gene3D" id="6.20.20.10">
    <property type="match status" value="1"/>
</dbReference>
<dbReference type="InterPro" id="IPR036410">
    <property type="entry name" value="HSP_DnaJ_Cys-rich_dom_sf"/>
</dbReference>
<organism evidence="2 3">
    <name type="scientific">Caballeronia concitans</name>
    <dbReference type="NCBI Taxonomy" id="1777133"/>
    <lineage>
        <taxon>Bacteria</taxon>
        <taxon>Pseudomonadati</taxon>
        <taxon>Pseudomonadota</taxon>
        <taxon>Betaproteobacteria</taxon>
        <taxon>Burkholderiales</taxon>
        <taxon>Burkholderiaceae</taxon>
        <taxon>Caballeronia</taxon>
    </lineage>
</organism>
<dbReference type="SUPFAM" id="SSF57938">
    <property type="entry name" value="DnaJ/Hsp40 cysteine-rich domain"/>
    <property type="match status" value="1"/>
</dbReference>
<name>A0A658QVK4_9BURK</name>
<accession>A0A658QVK4</accession>
<dbReference type="EMBL" id="FCNV02000003">
    <property type="protein sequence ID" value="SAL26603.1"/>
    <property type="molecule type" value="Genomic_DNA"/>
</dbReference>
<feature type="region of interest" description="Disordered" evidence="1">
    <location>
        <begin position="1"/>
        <end position="45"/>
    </location>
</feature>
<comment type="caution">
    <text evidence="2">The sequence shown here is derived from an EMBL/GenBank/DDBJ whole genome shotgun (WGS) entry which is preliminary data.</text>
</comment>